<evidence type="ECO:0000313" key="2">
    <source>
        <dbReference type="Proteomes" id="UP000789901"/>
    </source>
</evidence>
<organism evidence="1 2">
    <name type="scientific">Gigaspora margarita</name>
    <dbReference type="NCBI Taxonomy" id="4874"/>
    <lineage>
        <taxon>Eukaryota</taxon>
        <taxon>Fungi</taxon>
        <taxon>Fungi incertae sedis</taxon>
        <taxon>Mucoromycota</taxon>
        <taxon>Glomeromycotina</taxon>
        <taxon>Glomeromycetes</taxon>
        <taxon>Diversisporales</taxon>
        <taxon>Gigasporaceae</taxon>
        <taxon>Gigaspora</taxon>
    </lineage>
</organism>
<gene>
    <name evidence="1" type="ORF">GMARGA_LOCUS125</name>
</gene>
<dbReference type="Pfam" id="PF12694">
    <property type="entry name" value="cpYpsA"/>
    <property type="match status" value="1"/>
</dbReference>
<comment type="caution">
    <text evidence="1">The sequence shown here is derived from an EMBL/GenBank/DDBJ whole genome shotgun (WGS) entry which is preliminary data.</text>
</comment>
<dbReference type="EMBL" id="CAJVQB010000007">
    <property type="protein sequence ID" value="CAG8457330.1"/>
    <property type="molecule type" value="Genomic_DNA"/>
</dbReference>
<reference evidence="1 2" key="1">
    <citation type="submission" date="2021-06" db="EMBL/GenBank/DDBJ databases">
        <authorList>
            <person name="Kallberg Y."/>
            <person name="Tangrot J."/>
            <person name="Rosling A."/>
        </authorList>
    </citation>
    <scope>NUCLEOTIDE SEQUENCE [LARGE SCALE GENOMIC DNA]</scope>
    <source>
        <strain evidence="1 2">120-4 pot B 10/14</strain>
    </source>
</reference>
<protein>
    <submittedName>
        <fullName evidence="1">23092_t:CDS:1</fullName>
    </submittedName>
</protein>
<accession>A0ABM8VVQ1</accession>
<dbReference type="Proteomes" id="UP000789901">
    <property type="component" value="Unassembled WGS sequence"/>
</dbReference>
<name>A0ABM8VVQ1_GIGMA</name>
<evidence type="ECO:0000313" key="1">
    <source>
        <dbReference type="EMBL" id="CAG8457330.1"/>
    </source>
</evidence>
<dbReference type="Gene3D" id="3.40.50.450">
    <property type="match status" value="1"/>
</dbReference>
<keyword evidence="2" id="KW-1185">Reference proteome</keyword>
<dbReference type="InterPro" id="IPR024755">
    <property type="entry name" value="cpYpsA"/>
</dbReference>
<sequence length="262" mass="30569">MFFDLIFRVGGHTDVDRIFQDEFFEFSKDKENKLINDQELILCRKCEDGTIGNKYPMVELDSDDYSYRTDKNIEFSDGEFIIKGDSMNDYGTQYTINRAEELKKKLKILNVFASNLDNVVKWIVNNNIHLLNVSGARKSNLLGVDLQVKMVCKKFLNNIHDKILQNSGFLISDSIRRFYTLSPEGSFSYFTAQEIFKKMCEKCANIEIVLLKEKSELIKILPILRYDECLLVPIQVNGVDTFKQNHLFERFKVKLEIETPVR</sequence>
<proteinExistence type="predicted"/>